<dbReference type="GeneID" id="54304087"/>
<feature type="region of interest" description="Disordered" evidence="1">
    <location>
        <begin position="1"/>
        <end position="62"/>
    </location>
</feature>
<evidence type="ECO:0000313" key="2">
    <source>
        <dbReference type="EMBL" id="KAF2141245.1"/>
    </source>
</evidence>
<reference evidence="2" key="1">
    <citation type="journal article" date="2020" name="Stud. Mycol.">
        <title>101 Dothideomycetes genomes: a test case for predicting lifestyles and emergence of pathogens.</title>
        <authorList>
            <person name="Haridas S."/>
            <person name="Albert R."/>
            <person name="Binder M."/>
            <person name="Bloem J."/>
            <person name="Labutti K."/>
            <person name="Salamov A."/>
            <person name="Andreopoulos B."/>
            <person name="Baker S."/>
            <person name="Barry K."/>
            <person name="Bills G."/>
            <person name="Bluhm B."/>
            <person name="Cannon C."/>
            <person name="Castanera R."/>
            <person name="Culley D."/>
            <person name="Daum C."/>
            <person name="Ezra D."/>
            <person name="Gonzalez J."/>
            <person name="Henrissat B."/>
            <person name="Kuo A."/>
            <person name="Liang C."/>
            <person name="Lipzen A."/>
            <person name="Lutzoni F."/>
            <person name="Magnuson J."/>
            <person name="Mondo S."/>
            <person name="Nolan M."/>
            <person name="Ohm R."/>
            <person name="Pangilinan J."/>
            <person name="Park H.-J."/>
            <person name="Ramirez L."/>
            <person name="Alfaro M."/>
            <person name="Sun H."/>
            <person name="Tritt A."/>
            <person name="Yoshinaga Y."/>
            <person name="Zwiers L.-H."/>
            <person name="Turgeon B."/>
            <person name="Goodwin S."/>
            <person name="Spatafora J."/>
            <person name="Crous P."/>
            <person name="Grigoriev I."/>
        </authorList>
    </citation>
    <scope>NUCLEOTIDE SEQUENCE</scope>
    <source>
        <strain evidence="2">CBS 121167</strain>
    </source>
</reference>
<protein>
    <submittedName>
        <fullName evidence="2">Uncharacterized protein</fullName>
    </submittedName>
</protein>
<feature type="region of interest" description="Disordered" evidence="1">
    <location>
        <begin position="95"/>
        <end position="208"/>
    </location>
</feature>
<feature type="compositionally biased region" description="Polar residues" evidence="1">
    <location>
        <begin position="140"/>
        <end position="149"/>
    </location>
</feature>
<feature type="compositionally biased region" description="Polar residues" evidence="1">
    <location>
        <begin position="1"/>
        <end position="15"/>
    </location>
</feature>
<feature type="compositionally biased region" description="Polar residues" evidence="1">
    <location>
        <begin position="41"/>
        <end position="62"/>
    </location>
</feature>
<dbReference type="AlphaFoldDB" id="A0A6A6BD71"/>
<accession>A0A6A6BD71</accession>
<feature type="compositionally biased region" description="Basic residues" evidence="1">
    <location>
        <begin position="95"/>
        <end position="108"/>
    </location>
</feature>
<feature type="compositionally biased region" description="Pro residues" evidence="1">
    <location>
        <begin position="180"/>
        <end position="203"/>
    </location>
</feature>
<feature type="compositionally biased region" description="Basic and acidic residues" evidence="1">
    <location>
        <begin position="249"/>
        <end position="259"/>
    </location>
</feature>
<dbReference type="RefSeq" id="XP_033396958.1">
    <property type="nucleotide sequence ID" value="XM_033546581.1"/>
</dbReference>
<organism evidence="2 3">
    <name type="scientific">Aplosporella prunicola CBS 121167</name>
    <dbReference type="NCBI Taxonomy" id="1176127"/>
    <lineage>
        <taxon>Eukaryota</taxon>
        <taxon>Fungi</taxon>
        <taxon>Dikarya</taxon>
        <taxon>Ascomycota</taxon>
        <taxon>Pezizomycotina</taxon>
        <taxon>Dothideomycetes</taxon>
        <taxon>Dothideomycetes incertae sedis</taxon>
        <taxon>Botryosphaeriales</taxon>
        <taxon>Aplosporellaceae</taxon>
        <taxon>Aplosporella</taxon>
    </lineage>
</organism>
<feature type="compositionally biased region" description="Basic and acidic residues" evidence="1">
    <location>
        <begin position="16"/>
        <end position="30"/>
    </location>
</feature>
<keyword evidence="3" id="KW-1185">Reference proteome</keyword>
<feature type="compositionally biased region" description="Low complexity" evidence="1">
    <location>
        <begin position="116"/>
        <end position="125"/>
    </location>
</feature>
<name>A0A6A6BD71_9PEZI</name>
<feature type="compositionally biased region" description="Basic and acidic residues" evidence="1">
    <location>
        <begin position="221"/>
        <end position="230"/>
    </location>
</feature>
<proteinExistence type="predicted"/>
<dbReference type="EMBL" id="ML995487">
    <property type="protein sequence ID" value="KAF2141245.1"/>
    <property type="molecule type" value="Genomic_DNA"/>
</dbReference>
<evidence type="ECO:0000313" key="3">
    <source>
        <dbReference type="Proteomes" id="UP000799438"/>
    </source>
</evidence>
<evidence type="ECO:0000256" key="1">
    <source>
        <dbReference type="SAM" id="MobiDB-lite"/>
    </source>
</evidence>
<gene>
    <name evidence="2" type="ORF">K452DRAFT_37108</name>
</gene>
<dbReference type="Proteomes" id="UP000799438">
    <property type="component" value="Unassembled WGS sequence"/>
</dbReference>
<sequence length="259" mass="29537">MQGQQSNMQDEQSSMQEKHTSIQQHTDLRRRPAIRRRRNPFTMSGQLAVSMPVQSVPSGTVQVKETTVKEGEVAARAKSSSWGEVTDALLSPSRQHIHRANAVRRANVKQKDDEQPLLPAQQPQARKQVRFANVDDQSEQPRSPAQPIQRQHEFVGEVEIIYPPIRLPRRPANVNQQKQQPPPVSRPSMPPRQPPRQQPLSPEPPRRVATTFDEIESTMRMDAERQKADLQRQLSSQKRESVNKGLWKKAVEKVSRASD</sequence>
<feature type="region of interest" description="Disordered" evidence="1">
    <location>
        <begin position="221"/>
        <end position="259"/>
    </location>
</feature>